<evidence type="ECO:0000313" key="2">
    <source>
        <dbReference type="EMBL" id="KAE9607613.1"/>
    </source>
</evidence>
<comment type="caution">
    <text evidence="2">The sequence shown here is derived from an EMBL/GenBank/DDBJ whole genome shotgun (WGS) entry which is preliminary data.</text>
</comment>
<name>A0A6A4Q1T4_LUPAL</name>
<dbReference type="Proteomes" id="UP000447434">
    <property type="component" value="Chromosome 9"/>
</dbReference>
<dbReference type="EMBL" id="WOCE01000009">
    <property type="protein sequence ID" value="KAE9607613.1"/>
    <property type="molecule type" value="Genomic_DNA"/>
</dbReference>
<protein>
    <submittedName>
        <fullName evidence="2">Uncharacterized protein</fullName>
    </submittedName>
</protein>
<sequence length="65" mass="7569">MCLVMWPAFSVTSLTNSSVRWTCLFNMWPTFFGTNLAIVLVITLLIFQHQYWRGVELISNGLIMR</sequence>
<keyword evidence="1" id="KW-0472">Membrane</keyword>
<keyword evidence="3" id="KW-1185">Reference proteome</keyword>
<accession>A0A6A4Q1T4</accession>
<gene>
    <name evidence="2" type="ORF">Lalb_Chr09g0331891</name>
</gene>
<feature type="transmembrane region" description="Helical" evidence="1">
    <location>
        <begin position="27"/>
        <end position="47"/>
    </location>
</feature>
<evidence type="ECO:0000313" key="3">
    <source>
        <dbReference type="Proteomes" id="UP000447434"/>
    </source>
</evidence>
<proteinExistence type="predicted"/>
<organism evidence="2 3">
    <name type="scientific">Lupinus albus</name>
    <name type="common">White lupine</name>
    <name type="synonym">Lupinus termis</name>
    <dbReference type="NCBI Taxonomy" id="3870"/>
    <lineage>
        <taxon>Eukaryota</taxon>
        <taxon>Viridiplantae</taxon>
        <taxon>Streptophyta</taxon>
        <taxon>Embryophyta</taxon>
        <taxon>Tracheophyta</taxon>
        <taxon>Spermatophyta</taxon>
        <taxon>Magnoliopsida</taxon>
        <taxon>eudicotyledons</taxon>
        <taxon>Gunneridae</taxon>
        <taxon>Pentapetalae</taxon>
        <taxon>rosids</taxon>
        <taxon>fabids</taxon>
        <taxon>Fabales</taxon>
        <taxon>Fabaceae</taxon>
        <taxon>Papilionoideae</taxon>
        <taxon>50 kb inversion clade</taxon>
        <taxon>genistoids sensu lato</taxon>
        <taxon>core genistoids</taxon>
        <taxon>Genisteae</taxon>
        <taxon>Lupinus</taxon>
    </lineage>
</organism>
<evidence type="ECO:0000256" key="1">
    <source>
        <dbReference type="SAM" id="Phobius"/>
    </source>
</evidence>
<keyword evidence="1" id="KW-0812">Transmembrane</keyword>
<keyword evidence="1" id="KW-1133">Transmembrane helix</keyword>
<reference evidence="3" key="1">
    <citation type="journal article" date="2020" name="Nat. Commun.">
        <title>Genome sequence of the cluster root forming white lupin.</title>
        <authorList>
            <person name="Hufnagel B."/>
            <person name="Marques A."/>
            <person name="Soriano A."/>
            <person name="Marques L."/>
            <person name="Divol F."/>
            <person name="Doumas P."/>
            <person name="Sallet E."/>
            <person name="Mancinotti D."/>
            <person name="Carrere S."/>
            <person name="Marande W."/>
            <person name="Arribat S."/>
            <person name="Keller J."/>
            <person name="Huneau C."/>
            <person name="Blein T."/>
            <person name="Aime D."/>
            <person name="Laguerre M."/>
            <person name="Taylor J."/>
            <person name="Schubert V."/>
            <person name="Nelson M."/>
            <person name="Geu-Flores F."/>
            <person name="Crespi M."/>
            <person name="Gallardo-Guerrero K."/>
            <person name="Delaux P.-M."/>
            <person name="Salse J."/>
            <person name="Berges H."/>
            <person name="Guyot R."/>
            <person name="Gouzy J."/>
            <person name="Peret B."/>
        </authorList>
    </citation>
    <scope>NUCLEOTIDE SEQUENCE [LARGE SCALE GENOMIC DNA]</scope>
    <source>
        <strain evidence="3">cv. Amiga</strain>
    </source>
</reference>
<dbReference type="AlphaFoldDB" id="A0A6A4Q1T4"/>